<evidence type="ECO:0000313" key="3">
    <source>
        <dbReference type="EMBL" id="NYE48967.1"/>
    </source>
</evidence>
<keyword evidence="4" id="KW-1185">Reference proteome</keyword>
<dbReference type="SUPFAM" id="SSF53474">
    <property type="entry name" value="alpha/beta-Hydrolases"/>
    <property type="match status" value="1"/>
</dbReference>
<evidence type="ECO:0000256" key="1">
    <source>
        <dbReference type="SAM" id="MobiDB-lite"/>
    </source>
</evidence>
<evidence type="ECO:0000313" key="4">
    <source>
        <dbReference type="Proteomes" id="UP000589036"/>
    </source>
</evidence>
<dbReference type="PANTHER" id="PTHR43433">
    <property type="entry name" value="HYDROLASE, ALPHA/BETA FOLD FAMILY PROTEIN"/>
    <property type="match status" value="1"/>
</dbReference>
<organism evidence="3 4">
    <name type="scientific">Spinactinospora alkalitolerans</name>
    <dbReference type="NCBI Taxonomy" id="687207"/>
    <lineage>
        <taxon>Bacteria</taxon>
        <taxon>Bacillati</taxon>
        <taxon>Actinomycetota</taxon>
        <taxon>Actinomycetes</taxon>
        <taxon>Streptosporangiales</taxon>
        <taxon>Nocardiopsidaceae</taxon>
        <taxon>Spinactinospora</taxon>
    </lineage>
</organism>
<dbReference type="RefSeq" id="WP_179644708.1">
    <property type="nucleotide sequence ID" value="NZ_BAAAYY010000031.1"/>
</dbReference>
<proteinExistence type="predicted"/>
<dbReference type="PANTHER" id="PTHR43433:SF5">
    <property type="entry name" value="AB HYDROLASE-1 DOMAIN-CONTAINING PROTEIN"/>
    <property type="match status" value="1"/>
</dbReference>
<dbReference type="GO" id="GO:0003824">
    <property type="term" value="F:catalytic activity"/>
    <property type="evidence" value="ECO:0007669"/>
    <property type="project" value="UniProtKB-ARBA"/>
</dbReference>
<dbReference type="Pfam" id="PF12697">
    <property type="entry name" value="Abhydrolase_6"/>
    <property type="match status" value="1"/>
</dbReference>
<reference evidence="3 4" key="1">
    <citation type="submission" date="2020-07" db="EMBL/GenBank/DDBJ databases">
        <title>Sequencing the genomes of 1000 actinobacteria strains.</title>
        <authorList>
            <person name="Klenk H.-P."/>
        </authorList>
    </citation>
    <scope>NUCLEOTIDE SEQUENCE [LARGE SCALE GENOMIC DNA]</scope>
    <source>
        <strain evidence="3 4">CXB654</strain>
    </source>
</reference>
<feature type="domain" description="AB hydrolase-1" evidence="2">
    <location>
        <begin position="42"/>
        <end position="246"/>
    </location>
</feature>
<evidence type="ECO:0000259" key="2">
    <source>
        <dbReference type="Pfam" id="PF12697"/>
    </source>
</evidence>
<comment type="caution">
    <text evidence="3">The sequence shown here is derived from an EMBL/GenBank/DDBJ whole genome shotgun (WGS) entry which is preliminary data.</text>
</comment>
<sequence length="261" mass="28627">MRRDEWRPPPFPNDVATDFHDGPLGRMRSRSVGRRRPDVPEVVLVQGMAVSDYLLPGLGALGAWTRAHLVELPGLSGSGEPPHELDVPEFGRCVAEWVTARRPGRVILAGHSSGTQVAARAAVGHPDVAGVVLAGPTVDPAARGLLRLLVRWRLDGRREPPGLGESHRPEWRRAGVRRLLHVVLVHLDDPIEEPVGRLEVPLLVIRGEDDRVSSEAWARRLAAMRPDGRYVQVRGAHTFPWLDPQAWSGPVRDLAARVGGP</sequence>
<dbReference type="EMBL" id="JACCCC010000001">
    <property type="protein sequence ID" value="NYE48967.1"/>
    <property type="molecule type" value="Genomic_DNA"/>
</dbReference>
<dbReference type="Proteomes" id="UP000589036">
    <property type="component" value="Unassembled WGS sequence"/>
</dbReference>
<gene>
    <name evidence="3" type="ORF">HDA32_004087</name>
</gene>
<dbReference type="InterPro" id="IPR000073">
    <property type="entry name" value="AB_hydrolase_1"/>
</dbReference>
<accession>A0A852U098</accession>
<protein>
    <submittedName>
        <fullName evidence="3">Pimeloyl-ACP methyl ester carboxylesterase</fullName>
    </submittedName>
</protein>
<name>A0A852U098_9ACTN</name>
<dbReference type="Gene3D" id="3.40.50.1820">
    <property type="entry name" value="alpha/beta hydrolase"/>
    <property type="match status" value="1"/>
</dbReference>
<dbReference type="AlphaFoldDB" id="A0A852U098"/>
<dbReference type="InterPro" id="IPR029058">
    <property type="entry name" value="AB_hydrolase_fold"/>
</dbReference>
<feature type="region of interest" description="Disordered" evidence="1">
    <location>
        <begin position="1"/>
        <end position="33"/>
    </location>
</feature>
<dbReference type="InterPro" id="IPR050471">
    <property type="entry name" value="AB_hydrolase"/>
</dbReference>